<name>A0AAD3HKR8_9CHLO</name>
<evidence type="ECO:0000313" key="3">
    <source>
        <dbReference type="Proteomes" id="UP001054857"/>
    </source>
</evidence>
<evidence type="ECO:0000313" key="2">
    <source>
        <dbReference type="EMBL" id="GFR44313.1"/>
    </source>
</evidence>
<protein>
    <recommendedName>
        <fullName evidence="1">SCP2 domain-containing protein</fullName>
    </recommendedName>
</protein>
<dbReference type="Gene3D" id="3.30.1050.10">
    <property type="entry name" value="SCP2 sterol-binding domain"/>
    <property type="match status" value="1"/>
</dbReference>
<sequence>MSSFSSPLLVRAATAAAANKASTPLLQQLGKSLEAEGPALANRIKGVVVFKIDDEEWTLDLTEGTQGQLYPGPPKSGDKPDLTLTISDAHFAQLVMGKLNPQNAFLMRKLKINGSMGMAMKLQPILDAAQPQSKL</sequence>
<reference evidence="2 3" key="1">
    <citation type="journal article" date="2021" name="Sci. Rep.">
        <title>Genome sequencing of the multicellular alga Astrephomene provides insights into convergent evolution of germ-soma differentiation.</title>
        <authorList>
            <person name="Yamashita S."/>
            <person name="Yamamoto K."/>
            <person name="Matsuzaki R."/>
            <person name="Suzuki S."/>
            <person name="Yamaguchi H."/>
            <person name="Hirooka S."/>
            <person name="Minakuchi Y."/>
            <person name="Miyagishima S."/>
            <person name="Kawachi M."/>
            <person name="Toyoda A."/>
            <person name="Nozaki H."/>
        </authorList>
    </citation>
    <scope>NUCLEOTIDE SEQUENCE [LARGE SCALE GENOMIC DNA]</scope>
    <source>
        <strain evidence="2 3">NIES-4017</strain>
    </source>
</reference>
<gene>
    <name evidence="2" type="ORF">Agub_g5437</name>
</gene>
<dbReference type="Pfam" id="PF02036">
    <property type="entry name" value="SCP2"/>
    <property type="match status" value="1"/>
</dbReference>
<dbReference type="SUPFAM" id="SSF55718">
    <property type="entry name" value="SCP-like"/>
    <property type="match status" value="1"/>
</dbReference>
<dbReference type="PANTHER" id="PTHR10094">
    <property type="entry name" value="STEROL CARRIER PROTEIN 2 SCP-2 FAMILY PROTEIN"/>
    <property type="match status" value="1"/>
</dbReference>
<accession>A0AAD3HKR8</accession>
<evidence type="ECO:0000259" key="1">
    <source>
        <dbReference type="Pfam" id="PF02036"/>
    </source>
</evidence>
<dbReference type="GO" id="GO:0005829">
    <property type="term" value="C:cytosol"/>
    <property type="evidence" value="ECO:0007669"/>
    <property type="project" value="TreeGrafter"/>
</dbReference>
<comment type="caution">
    <text evidence="2">The sequence shown here is derived from an EMBL/GenBank/DDBJ whole genome shotgun (WGS) entry which is preliminary data.</text>
</comment>
<dbReference type="Proteomes" id="UP001054857">
    <property type="component" value="Unassembled WGS sequence"/>
</dbReference>
<dbReference type="PANTHER" id="PTHR10094:SF25">
    <property type="entry name" value="SCP2 STEROL-BINDING DOMAIN-CONTAINING PROTEIN 1"/>
    <property type="match status" value="1"/>
</dbReference>
<proteinExistence type="predicted"/>
<feature type="domain" description="SCP2" evidence="1">
    <location>
        <begin position="28"/>
        <end position="127"/>
    </location>
</feature>
<dbReference type="InterPro" id="IPR003033">
    <property type="entry name" value="SCP2_sterol-bd_dom"/>
</dbReference>
<organism evidence="2 3">
    <name type="scientific">Astrephomene gubernaculifera</name>
    <dbReference type="NCBI Taxonomy" id="47775"/>
    <lineage>
        <taxon>Eukaryota</taxon>
        <taxon>Viridiplantae</taxon>
        <taxon>Chlorophyta</taxon>
        <taxon>core chlorophytes</taxon>
        <taxon>Chlorophyceae</taxon>
        <taxon>CS clade</taxon>
        <taxon>Chlamydomonadales</taxon>
        <taxon>Astrephomenaceae</taxon>
        <taxon>Astrephomene</taxon>
    </lineage>
</organism>
<keyword evidence="3" id="KW-1185">Reference proteome</keyword>
<dbReference type="AlphaFoldDB" id="A0AAD3HKR8"/>
<dbReference type="EMBL" id="BMAR01000007">
    <property type="protein sequence ID" value="GFR44313.1"/>
    <property type="molecule type" value="Genomic_DNA"/>
</dbReference>
<dbReference type="InterPro" id="IPR036527">
    <property type="entry name" value="SCP2_sterol-bd_dom_sf"/>
</dbReference>